<feature type="compositionally biased region" description="Basic residues" evidence="1">
    <location>
        <begin position="598"/>
        <end position="608"/>
    </location>
</feature>
<evidence type="ECO:0000313" key="2">
    <source>
        <dbReference type="EMBL" id="GEU72756.1"/>
    </source>
</evidence>
<evidence type="ECO:0000256" key="1">
    <source>
        <dbReference type="SAM" id="MobiDB-lite"/>
    </source>
</evidence>
<proteinExistence type="predicted"/>
<protein>
    <submittedName>
        <fullName evidence="2">Uncharacterized protein</fullName>
    </submittedName>
</protein>
<dbReference type="EMBL" id="BKCJ010006554">
    <property type="protein sequence ID" value="GEU72756.1"/>
    <property type="molecule type" value="Genomic_DNA"/>
</dbReference>
<reference evidence="2" key="1">
    <citation type="journal article" date="2019" name="Sci. Rep.">
        <title>Draft genome of Tanacetum cinerariifolium, the natural source of mosquito coil.</title>
        <authorList>
            <person name="Yamashiro T."/>
            <person name="Shiraishi A."/>
            <person name="Satake H."/>
            <person name="Nakayama K."/>
        </authorList>
    </citation>
    <scope>NUCLEOTIDE SEQUENCE</scope>
</reference>
<sequence length="732" mass="81573">MKARSMLLMALPNKHLMTFNQYKDAKSLFAAIETRFGGNEATKKTQKTILKQMYENFKVCLMSGILMFWSGGINLILDTMSINDLYNNFKIVEQEVTESLSSNSSSQNMDFVSSPSTNRTNEVHTAYGVSTASTQSSTASTQVGTASTQNSTANLSDATIYAFLANQSNESQLVHEDLEQIHEDNLEEMDLKTVQVEKIIFKAMVAIDGVDFDWSYMTEDEVPTNMVLMAFLDSEIDRRAIPHYISWRHPDSAITAPKHLAGSYSQVDVRRLSAFVIKLRDIPEEVLVLSGLIWVWKSRTRDPIFKDSSGNGLEEEVHHDVRPTFQRLPLYYTPSAANNAAIPAPTPKDLATNTPNSKVLAKAEYCKKRMASTSGAAPSQIAKQREDDDDPCYEILIITPIRSAATIPAGGNHGGGSDPSVAEGPSNRGKAIMNDAIDIPNKRVGCFQAFTGPNPVSRDHIGDAFDKDFFPFTHGPYYATYPKDGVVAVFYEVSREKWDGPHQPTLSILIKKVFKDPNICKIVVDQFPTPGEMVRIEALTDDRLAGKMSVLHCLMMSHGGELLAQYRGLLKSYGKYVQSVDSRLMSLQQKLTSFQAKAKGKERKKKSRRSDAQKGDQIAAAQGYLDDVCSLIEAYKHSLAKKDAEILRLKAFPPEFMSFFKGTSQMLWICNSRVRMPPIYVMRDSPQVNLKEATLPTLHIGYVVINTNGRWCTMLSKGEPMTLLAENLENPE</sequence>
<accession>A0A6L2MFI7</accession>
<feature type="region of interest" description="Disordered" evidence="1">
    <location>
        <begin position="596"/>
        <end position="615"/>
    </location>
</feature>
<dbReference type="AlphaFoldDB" id="A0A6L2MFI7"/>
<organism evidence="2">
    <name type="scientific">Tanacetum cinerariifolium</name>
    <name type="common">Dalmatian daisy</name>
    <name type="synonym">Chrysanthemum cinerariifolium</name>
    <dbReference type="NCBI Taxonomy" id="118510"/>
    <lineage>
        <taxon>Eukaryota</taxon>
        <taxon>Viridiplantae</taxon>
        <taxon>Streptophyta</taxon>
        <taxon>Embryophyta</taxon>
        <taxon>Tracheophyta</taxon>
        <taxon>Spermatophyta</taxon>
        <taxon>Magnoliopsida</taxon>
        <taxon>eudicotyledons</taxon>
        <taxon>Gunneridae</taxon>
        <taxon>Pentapetalae</taxon>
        <taxon>asterids</taxon>
        <taxon>campanulids</taxon>
        <taxon>Asterales</taxon>
        <taxon>Asteraceae</taxon>
        <taxon>Asteroideae</taxon>
        <taxon>Anthemideae</taxon>
        <taxon>Anthemidinae</taxon>
        <taxon>Tanacetum</taxon>
    </lineage>
</organism>
<comment type="caution">
    <text evidence="2">The sequence shown here is derived from an EMBL/GenBank/DDBJ whole genome shotgun (WGS) entry which is preliminary data.</text>
</comment>
<gene>
    <name evidence="2" type="ORF">Tci_044734</name>
</gene>
<name>A0A6L2MFI7_TANCI</name>